<keyword evidence="6" id="KW-1185">Reference proteome</keyword>
<accession>A0A068NTS8</accession>
<dbReference type="PRINTS" id="PR00080">
    <property type="entry name" value="SDRFAMILY"/>
</dbReference>
<dbReference type="SMART" id="SM00822">
    <property type="entry name" value="PKS_KR"/>
    <property type="match status" value="1"/>
</dbReference>
<dbReference type="PRINTS" id="PR00081">
    <property type="entry name" value="GDHRDH"/>
</dbReference>
<dbReference type="InterPro" id="IPR036291">
    <property type="entry name" value="NAD(P)-bd_dom_sf"/>
</dbReference>
<feature type="domain" description="Ketoreductase" evidence="4">
    <location>
        <begin position="10"/>
        <end position="200"/>
    </location>
</feature>
<reference evidence="5 6" key="1">
    <citation type="journal article" date="2014" name="PLoS ONE">
        <title>The first complete genome sequence of the class fimbriimonadia in the phylum armatimonadetes.</title>
        <authorList>
            <person name="Hu Z.Y."/>
            <person name="Wang Y.Z."/>
            <person name="Im W.T."/>
            <person name="Wang S.Y."/>
            <person name="Zhao G.P."/>
            <person name="Zheng H.J."/>
            <person name="Quan Z.X."/>
        </authorList>
    </citation>
    <scope>NUCLEOTIDE SEQUENCE [LARGE SCALE GENOMIC DNA]</scope>
    <source>
        <strain evidence="5">Gsoil 348</strain>
    </source>
</reference>
<dbReference type="PANTHER" id="PTHR24321">
    <property type="entry name" value="DEHYDROGENASES, SHORT CHAIN"/>
    <property type="match status" value="1"/>
</dbReference>
<keyword evidence="3" id="KW-0520">NAD</keyword>
<dbReference type="CDD" id="cd05233">
    <property type="entry name" value="SDR_c"/>
    <property type="match status" value="1"/>
</dbReference>
<dbReference type="Gene3D" id="3.40.50.720">
    <property type="entry name" value="NAD(P)-binding Rossmann-like Domain"/>
    <property type="match status" value="1"/>
</dbReference>
<organism evidence="5 6">
    <name type="scientific">Fimbriimonas ginsengisoli Gsoil 348</name>
    <dbReference type="NCBI Taxonomy" id="661478"/>
    <lineage>
        <taxon>Bacteria</taxon>
        <taxon>Bacillati</taxon>
        <taxon>Armatimonadota</taxon>
        <taxon>Fimbriimonadia</taxon>
        <taxon>Fimbriimonadales</taxon>
        <taxon>Fimbriimonadaceae</taxon>
        <taxon>Fimbriimonas</taxon>
    </lineage>
</organism>
<dbReference type="PANTHER" id="PTHR24321:SF8">
    <property type="entry name" value="ESTRADIOL 17-BETA-DEHYDROGENASE 8-RELATED"/>
    <property type="match status" value="1"/>
</dbReference>
<evidence type="ECO:0000256" key="2">
    <source>
        <dbReference type="ARBA" id="ARBA00023002"/>
    </source>
</evidence>
<dbReference type="EMBL" id="CP007139">
    <property type="protein sequence ID" value="AIE86767.1"/>
    <property type="molecule type" value="Genomic_DNA"/>
</dbReference>
<dbReference type="STRING" id="661478.OP10G_3399"/>
<protein>
    <submittedName>
        <fullName evidence="5">3-ketoacyl-(Acyl-carrier-protein) reductase</fullName>
    </submittedName>
</protein>
<evidence type="ECO:0000256" key="3">
    <source>
        <dbReference type="ARBA" id="ARBA00023027"/>
    </source>
</evidence>
<evidence type="ECO:0000259" key="4">
    <source>
        <dbReference type="SMART" id="SM00822"/>
    </source>
</evidence>
<comment type="similarity">
    <text evidence="1">Belongs to the short-chain dehydrogenases/reductases (SDR) family.</text>
</comment>
<sequence>MNDPLNLSNRVALITGGASGIGKGAALAFAEHGARLALVDVVQEDLDKVAEEVRRKGTQVETFVADVSDADQVRRACDGAVEKFGRLDIVYANAGVNGVWAPIEELSPEEFDKTIAINLRGTFLTIKYAVPHLRRQGGAVVVTSSVNGTRTFSNTGATAYSTSKAGQVAMAKMLAVELGNYGIRVNVICPGAISTNIGENTEQRDVDQIKVPAEYPEGTSSLTGSKPGTIDQVGQLALFLVSDMAAHITGEVVYIDAGSSLVVG</sequence>
<dbReference type="Proteomes" id="UP000027982">
    <property type="component" value="Chromosome"/>
</dbReference>
<dbReference type="InterPro" id="IPR002347">
    <property type="entry name" value="SDR_fam"/>
</dbReference>
<dbReference type="Pfam" id="PF13561">
    <property type="entry name" value="adh_short_C2"/>
    <property type="match status" value="1"/>
</dbReference>
<dbReference type="HOGENOM" id="CLU_010194_1_0_0"/>
<dbReference type="GO" id="GO:0016491">
    <property type="term" value="F:oxidoreductase activity"/>
    <property type="evidence" value="ECO:0007669"/>
    <property type="project" value="UniProtKB-KW"/>
</dbReference>
<dbReference type="NCBIfam" id="NF004203">
    <property type="entry name" value="PRK05653.2-4"/>
    <property type="match status" value="1"/>
</dbReference>
<keyword evidence="2" id="KW-0560">Oxidoreductase</keyword>
<dbReference type="InterPro" id="IPR057326">
    <property type="entry name" value="KR_dom"/>
</dbReference>
<dbReference type="Gene3D" id="1.10.8.400">
    <property type="entry name" value="Enoyl acyl carrier protein reductase"/>
    <property type="match status" value="1"/>
</dbReference>
<evidence type="ECO:0000313" key="6">
    <source>
        <dbReference type="Proteomes" id="UP000027982"/>
    </source>
</evidence>
<dbReference type="FunFam" id="3.40.50.720:FF:000084">
    <property type="entry name" value="Short-chain dehydrogenase reductase"/>
    <property type="match status" value="1"/>
</dbReference>
<dbReference type="KEGG" id="fgi:OP10G_3399"/>
<proteinExistence type="inferred from homology"/>
<dbReference type="AlphaFoldDB" id="A0A068NTS8"/>
<evidence type="ECO:0000313" key="5">
    <source>
        <dbReference type="EMBL" id="AIE86767.1"/>
    </source>
</evidence>
<dbReference type="eggNOG" id="COG1028">
    <property type="taxonomic scope" value="Bacteria"/>
</dbReference>
<gene>
    <name evidence="5" type="ORF">OP10G_3399</name>
</gene>
<name>A0A068NTS8_FIMGI</name>
<dbReference type="SUPFAM" id="SSF51735">
    <property type="entry name" value="NAD(P)-binding Rossmann-fold domains"/>
    <property type="match status" value="1"/>
</dbReference>
<evidence type="ECO:0000256" key="1">
    <source>
        <dbReference type="ARBA" id="ARBA00006484"/>
    </source>
</evidence>